<organism evidence="5 6">
    <name type="scientific">Sphaerotilus hippei</name>
    <dbReference type="NCBI Taxonomy" id="744406"/>
    <lineage>
        <taxon>Bacteria</taxon>
        <taxon>Pseudomonadati</taxon>
        <taxon>Pseudomonadota</taxon>
        <taxon>Betaproteobacteria</taxon>
        <taxon>Burkholderiales</taxon>
        <taxon>Sphaerotilaceae</taxon>
        <taxon>Sphaerotilus</taxon>
    </lineage>
</organism>
<dbReference type="InterPro" id="IPR001633">
    <property type="entry name" value="EAL_dom"/>
</dbReference>
<dbReference type="SUPFAM" id="SSF55785">
    <property type="entry name" value="PYP-like sensor domain (PAS domain)"/>
    <property type="match status" value="1"/>
</dbReference>
<gene>
    <name evidence="5" type="ORF">C7444_12074</name>
</gene>
<dbReference type="CDD" id="cd01948">
    <property type="entry name" value="EAL"/>
    <property type="match status" value="1"/>
</dbReference>
<feature type="domain" description="Response regulatory" evidence="2">
    <location>
        <begin position="10"/>
        <end position="126"/>
    </location>
</feature>
<dbReference type="InterPro" id="IPR052155">
    <property type="entry name" value="Biofilm_reg_signaling"/>
</dbReference>
<dbReference type="SMART" id="SM00052">
    <property type="entry name" value="EAL"/>
    <property type="match status" value="1"/>
</dbReference>
<sequence length="712" mass="78321">MSQDNSPPPCLMVVDDSEMDRLLATRTLENAGFRVLSVADGQAAVDAFGEAAPDLILMDVMMPRLDGYQACAAIRAHPAGRHVPILMMTGLDDVASIHRAYEIGATDFISKPVRWPVLAYRVRYMLRASQALRDLATNEIRLLAAQQAARLGHWDWWTELDRVELSGMSRRLLGLPDDSTKVSMPVMLACFHPDDRERVRSGLAEVRVSGESARMECRIGSAERTACHVVLQVGVRRDDPAARVGPAVVSGTVLDVTELKRSEERTRYLAYYDTLTGLPNRQHFSDDLGQALARSRRAGLHVAVLLFDLDNFKRINDSFGHGSGDGLLRQVAARLTDNLRHEDVVSRFGAHADAISFARMGGDEFTVMVCDLVRPQEAAKLAVRLLDVTRQPLRLQDQDVVVTASMGIAVYPLDGEDAGTLLMNADSAMYHAKGEGGDCFKFYNKPMNASAFERLSLEVNLRRALDRGEFVLHYQPKLEAATRRLTGFEVLLRWQHPVIGLVSPLEFIPLAEETGLIVPIGEWVLGEACRQAVAWQRAGRGDASVAVNLSARQFRQANLDEQVIHALEASGLCPQRLELEITESCIMQDVEAAIATIVRLRALGCRVSIDDFGTGHSSLAYLKRFPVDALKIDRSFVRGLPDDRQDAAIVQAAIGMARGLDIRVVAEGVETEGQLTFLAAQGCHEIQGYFISKPVPLAALETLDLPGWTPSS</sequence>
<dbReference type="PROSITE" id="PS50883">
    <property type="entry name" value="EAL"/>
    <property type="match status" value="1"/>
</dbReference>
<dbReference type="Pfam" id="PF00563">
    <property type="entry name" value="EAL"/>
    <property type="match status" value="1"/>
</dbReference>
<dbReference type="Pfam" id="PF00072">
    <property type="entry name" value="Response_reg"/>
    <property type="match status" value="1"/>
</dbReference>
<dbReference type="InterPro" id="IPR011006">
    <property type="entry name" value="CheY-like_superfamily"/>
</dbReference>
<evidence type="ECO:0000313" key="5">
    <source>
        <dbReference type="EMBL" id="PXW93422.1"/>
    </source>
</evidence>
<dbReference type="Gene3D" id="3.20.20.450">
    <property type="entry name" value="EAL domain"/>
    <property type="match status" value="1"/>
</dbReference>
<evidence type="ECO:0000256" key="1">
    <source>
        <dbReference type="PROSITE-ProRule" id="PRU00169"/>
    </source>
</evidence>
<keyword evidence="1" id="KW-0597">Phosphoprotein</keyword>
<dbReference type="Pfam" id="PF00990">
    <property type="entry name" value="GGDEF"/>
    <property type="match status" value="1"/>
</dbReference>
<dbReference type="PANTHER" id="PTHR44757">
    <property type="entry name" value="DIGUANYLATE CYCLASE DGCP"/>
    <property type="match status" value="1"/>
</dbReference>
<evidence type="ECO:0000259" key="2">
    <source>
        <dbReference type="PROSITE" id="PS50110"/>
    </source>
</evidence>
<feature type="domain" description="GGDEF" evidence="4">
    <location>
        <begin position="300"/>
        <end position="445"/>
    </location>
</feature>
<comment type="caution">
    <text evidence="5">The sequence shown here is derived from an EMBL/GenBank/DDBJ whole genome shotgun (WGS) entry which is preliminary data.</text>
</comment>
<dbReference type="InterPro" id="IPR029787">
    <property type="entry name" value="Nucleotide_cyclase"/>
</dbReference>
<dbReference type="SUPFAM" id="SSF52172">
    <property type="entry name" value="CheY-like"/>
    <property type="match status" value="1"/>
</dbReference>
<evidence type="ECO:0000259" key="4">
    <source>
        <dbReference type="PROSITE" id="PS50887"/>
    </source>
</evidence>
<dbReference type="Gene3D" id="3.30.450.20">
    <property type="entry name" value="PAS domain"/>
    <property type="match status" value="1"/>
</dbReference>
<evidence type="ECO:0000259" key="3">
    <source>
        <dbReference type="PROSITE" id="PS50883"/>
    </source>
</evidence>
<dbReference type="SUPFAM" id="SSF141868">
    <property type="entry name" value="EAL domain-like"/>
    <property type="match status" value="1"/>
</dbReference>
<dbReference type="AlphaFoldDB" id="A0A318GVD1"/>
<keyword evidence="6" id="KW-1185">Reference proteome</keyword>
<evidence type="ECO:0000313" key="6">
    <source>
        <dbReference type="Proteomes" id="UP000247811"/>
    </source>
</evidence>
<proteinExistence type="predicted"/>
<dbReference type="InterPro" id="IPR001789">
    <property type="entry name" value="Sig_transdc_resp-reg_receiver"/>
</dbReference>
<feature type="modified residue" description="4-aspartylphosphate" evidence="1">
    <location>
        <position position="59"/>
    </location>
</feature>
<accession>A0A318GVD1</accession>
<dbReference type="Gene3D" id="3.40.50.2300">
    <property type="match status" value="1"/>
</dbReference>
<dbReference type="InterPro" id="IPR035965">
    <property type="entry name" value="PAS-like_dom_sf"/>
</dbReference>
<dbReference type="InterPro" id="IPR035919">
    <property type="entry name" value="EAL_sf"/>
</dbReference>
<dbReference type="InterPro" id="IPR000160">
    <property type="entry name" value="GGDEF_dom"/>
</dbReference>
<dbReference type="SMART" id="SM00267">
    <property type="entry name" value="GGDEF"/>
    <property type="match status" value="1"/>
</dbReference>
<dbReference type="CDD" id="cd01949">
    <property type="entry name" value="GGDEF"/>
    <property type="match status" value="1"/>
</dbReference>
<dbReference type="SMART" id="SM00448">
    <property type="entry name" value="REC"/>
    <property type="match status" value="1"/>
</dbReference>
<dbReference type="PROSITE" id="PS50110">
    <property type="entry name" value="RESPONSE_REGULATORY"/>
    <property type="match status" value="1"/>
</dbReference>
<dbReference type="PANTHER" id="PTHR44757:SF2">
    <property type="entry name" value="BIOFILM ARCHITECTURE MAINTENANCE PROTEIN MBAA"/>
    <property type="match status" value="1"/>
</dbReference>
<dbReference type="FunFam" id="3.20.20.450:FF:000001">
    <property type="entry name" value="Cyclic di-GMP phosphodiesterase yahA"/>
    <property type="match status" value="1"/>
</dbReference>
<feature type="domain" description="EAL" evidence="3">
    <location>
        <begin position="454"/>
        <end position="708"/>
    </location>
</feature>
<dbReference type="InterPro" id="IPR043128">
    <property type="entry name" value="Rev_trsase/Diguanyl_cyclase"/>
</dbReference>
<dbReference type="Gene3D" id="3.30.70.270">
    <property type="match status" value="1"/>
</dbReference>
<name>A0A318GVD1_9BURK</name>
<dbReference type="OrthoDB" id="9813903at2"/>
<dbReference type="PROSITE" id="PS50887">
    <property type="entry name" value="GGDEF"/>
    <property type="match status" value="1"/>
</dbReference>
<dbReference type="SUPFAM" id="SSF55073">
    <property type="entry name" value="Nucleotide cyclase"/>
    <property type="match status" value="1"/>
</dbReference>
<dbReference type="NCBIfam" id="TIGR00254">
    <property type="entry name" value="GGDEF"/>
    <property type="match status" value="1"/>
</dbReference>
<dbReference type="GO" id="GO:0000160">
    <property type="term" value="P:phosphorelay signal transduction system"/>
    <property type="evidence" value="ECO:0007669"/>
    <property type="project" value="InterPro"/>
</dbReference>
<dbReference type="RefSeq" id="WP_110402125.1">
    <property type="nucleotide sequence ID" value="NZ_QJJS01000020.1"/>
</dbReference>
<reference evidence="5 6" key="1">
    <citation type="submission" date="2018-05" db="EMBL/GenBank/DDBJ databases">
        <title>Genomic Encyclopedia of Type Strains, Phase IV (KMG-IV): sequencing the most valuable type-strain genomes for metagenomic binning, comparative biology and taxonomic classification.</title>
        <authorList>
            <person name="Goeker M."/>
        </authorList>
    </citation>
    <scope>NUCLEOTIDE SEQUENCE [LARGE SCALE GENOMIC DNA]</scope>
    <source>
        <strain evidence="5 6">DSM 566</strain>
    </source>
</reference>
<dbReference type="EMBL" id="QJJS01000020">
    <property type="protein sequence ID" value="PXW93422.1"/>
    <property type="molecule type" value="Genomic_DNA"/>
</dbReference>
<protein>
    <submittedName>
        <fullName evidence="5">Diguanylate cyclase (GGDEF)-like protein</fullName>
    </submittedName>
</protein>
<dbReference type="Proteomes" id="UP000247811">
    <property type="component" value="Unassembled WGS sequence"/>
</dbReference>